<evidence type="ECO:0000313" key="4">
    <source>
        <dbReference type="Proteomes" id="UP001204144"/>
    </source>
</evidence>
<dbReference type="SUPFAM" id="SSF82607">
    <property type="entry name" value="YbaB-like"/>
    <property type="match status" value="1"/>
</dbReference>
<dbReference type="PANTHER" id="PTHR33449:SF1">
    <property type="entry name" value="NUCLEOID-ASSOCIATED PROTEIN YBAB"/>
    <property type="match status" value="1"/>
</dbReference>
<comment type="caution">
    <text evidence="3">The sequence shown here is derived from an EMBL/GenBank/DDBJ whole genome shotgun (WGS) entry which is preliminary data.</text>
</comment>
<evidence type="ECO:0000256" key="2">
    <source>
        <dbReference type="HAMAP-Rule" id="MF_00274"/>
    </source>
</evidence>
<reference evidence="3 4" key="1">
    <citation type="submission" date="2018-11" db="EMBL/GenBank/DDBJ databases">
        <title>Novel bacteria species description.</title>
        <authorList>
            <person name="Han J.-H."/>
        </authorList>
    </citation>
    <scope>NUCLEOTIDE SEQUENCE [LARGE SCALE GENOMIC DNA]</scope>
    <source>
        <strain evidence="3 4">KCTC23259</strain>
    </source>
</reference>
<comment type="subunit">
    <text evidence="2">Homodimer.</text>
</comment>
<dbReference type="InterPro" id="IPR004401">
    <property type="entry name" value="YbaB/EbfC"/>
</dbReference>
<keyword evidence="1 2" id="KW-0238">DNA-binding</keyword>
<accession>A0AAE3H1P1</accession>
<dbReference type="Gene3D" id="3.30.1310.10">
    <property type="entry name" value="Nucleoid-associated protein YbaB-like domain"/>
    <property type="match status" value="1"/>
</dbReference>
<dbReference type="HAMAP" id="MF_00274">
    <property type="entry name" value="DNA_YbaB_EbfC"/>
    <property type="match status" value="1"/>
</dbReference>
<evidence type="ECO:0000313" key="3">
    <source>
        <dbReference type="EMBL" id="MCP9762620.1"/>
    </source>
</evidence>
<gene>
    <name evidence="3" type="ORF">EGI31_06605</name>
</gene>
<sequence>MLDMMGMMGKVKDMQAKMLEAQEKLGDIVTEAESGGGMVKVTVNGKKELLSIEIEPELLNPSDAKMVQDLIVAAANKALADIDGKVKNEMSKVTEGMMPKIPGFDLGNIFNK</sequence>
<keyword evidence="4" id="KW-1185">Reference proteome</keyword>
<dbReference type="InterPro" id="IPR036894">
    <property type="entry name" value="YbaB-like_sf"/>
</dbReference>
<dbReference type="PIRSF" id="PIRSF004555">
    <property type="entry name" value="UCP004555"/>
    <property type="match status" value="1"/>
</dbReference>
<dbReference type="Pfam" id="PF02575">
    <property type="entry name" value="YbaB_DNA_bd"/>
    <property type="match status" value="1"/>
</dbReference>
<dbReference type="AlphaFoldDB" id="A0AAE3H1P1"/>
<comment type="similarity">
    <text evidence="2">Belongs to the YbaB/EbfC family.</text>
</comment>
<evidence type="ECO:0000256" key="1">
    <source>
        <dbReference type="ARBA" id="ARBA00023125"/>
    </source>
</evidence>
<dbReference type="PANTHER" id="PTHR33449">
    <property type="entry name" value="NUCLEOID-ASSOCIATED PROTEIN YBAB"/>
    <property type="match status" value="1"/>
</dbReference>
<name>A0AAE3H1P1_9BACT</name>
<organism evidence="3 4">
    <name type="scientific">Lacihabitans soyangensis</name>
    <dbReference type="NCBI Taxonomy" id="869394"/>
    <lineage>
        <taxon>Bacteria</taxon>
        <taxon>Pseudomonadati</taxon>
        <taxon>Bacteroidota</taxon>
        <taxon>Cytophagia</taxon>
        <taxon>Cytophagales</taxon>
        <taxon>Leadbetterellaceae</taxon>
        <taxon>Lacihabitans</taxon>
    </lineage>
</organism>
<dbReference type="Proteomes" id="UP001204144">
    <property type="component" value="Unassembled WGS sequence"/>
</dbReference>
<comment type="function">
    <text evidence="2">Binds to DNA and alters its conformation. May be involved in regulation of gene expression, nucleoid organization and DNA protection.</text>
</comment>
<dbReference type="GO" id="GO:0003677">
    <property type="term" value="F:DNA binding"/>
    <property type="evidence" value="ECO:0007669"/>
    <property type="project" value="UniProtKB-UniRule"/>
</dbReference>
<comment type="subcellular location">
    <subcellularLocation>
        <location evidence="2">Cytoplasm</location>
        <location evidence="2">Nucleoid</location>
    </subcellularLocation>
</comment>
<keyword evidence="2" id="KW-0963">Cytoplasm</keyword>
<dbReference type="EMBL" id="RJUF01000012">
    <property type="protein sequence ID" value="MCP9762620.1"/>
    <property type="molecule type" value="Genomic_DNA"/>
</dbReference>
<dbReference type="GO" id="GO:0043590">
    <property type="term" value="C:bacterial nucleoid"/>
    <property type="evidence" value="ECO:0007669"/>
    <property type="project" value="UniProtKB-UniRule"/>
</dbReference>
<proteinExistence type="inferred from homology"/>
<dbReference type="NCBIfam" id="TIGR00103">
    <property type="entry name" value="DNA_YbaB_EbfC"/>
    <property type="match status" value="1"/>
</dbReference>
<protein>
    <recommendedName>
        <fullName evidence="2">Nucleoid-associated protein EGI31_06605</fullName>
    </recommendedName>
</protein>
<dbReference type="GO" id="GO:0005829">
    <property type="term" value="C:cytosol"/>
    <property type="evidence" value="ECO:0007669"/>
    <property type="project" value="TreeGrafter"/>
</dbReference>